<dbReference type="Pfam" id="PF21476">
    <property type="entry name" value="PF0610-like_N"/>
    <property type="match status" value="1"/>
</dbReference>
<gene>
    <name evidence="3" type="ORF">GFER_09890</name>
</gene>
<dbReference type="SUPFAM" id="SSF46785">
    <property type="entry name" value="Winged helix' DNA-binding domain"/>
    <property type="match status" value="1"/>
</dbReference>
<feature type="domain" description="PF0610-like rubredoxin-like zinc beta-ribbon C-terminal" evidence="2">
    <location>
        <begin position="69"/>
        <end position="108"/>
    </location>
</feature>
<dbReference type="Proteomes" id="UP000035068">
    <property type="component" value="Unassembled WGS sequence"/>
</dbReference>
<dbReference type="AlphaFoldDB" id="A0A0C2HNG5"/>
<feature type="domain" description="PF0610-like winged HTH N-terminal" evidence="1">
    <location>
        <begin position="17"/>
        <end position="65"/>
    </location>
</feature>
<comment type="caution">
    <text evidence="3">The sequence shown here is derived from an EMBL/GenBank/DDBJ whole genome shotgun (WGS) entry which is preliminary data.</text>
</comment>
<sequence>MANSPRKPTTPPVARETIRHALSALLRDGRFSAKEISAALGIREKDVYSHLDHIRRSLQTGDEELETTPAECRSCGFVFAKRERLTPPGKCPMCRKEAISDPLFRIVRE</sequence>
<dbReference type="Pfam" id="PF23470">
    <property type="entry name" value="Zn_ribbon_PF0610"/>
    <property type="match status" value="1"/>
</dbReference>
<dbReference type="EMBL" id="JWJD01000003">
    <property type="protein sequence ID" value="KIH76490.1"/>
    <property type="molecule type" value="Genomic_DNA"/>
</dbReference>
<protein>
    <submittedName>
        <fullName evidence="3">Transcriptional regulator</fullName>
    </submittedName>
</protein>
<evidence type="ECO:0000259" key="2">
    <source>
        <dbReference type="Pfam" id="PF23470"/>
    </source>
</evidence>
<organism evidence="3 4">
    <name type="scientific">Geoalkalibacter ferrihydriticus DSM 17813</name>
    <dbReference type="NCBI Taxonomy" id="1121915"/>
    <lineage>
        <taxon>Bacteria</taxon>
        <taxon>Pseudomonadati</taxon>
        <taxon>Thermodesulfobacteriota</taxon>
        <taxon>Desulfuromonadia</taxon>
        <taxon>Desulfuromonadales</taxon>
        <taxon>Geoalkalibacteraceae</taxon>
        <taxon>Geoalkalibacter</taxon>
    </lineage>
</organism>
<dbReference type="InterPro" id="IPR049159">
    <property type="entry name" value="PF0610-like_wHTH_N"/>
</dbReference>
<evidence type="ECO:0000259" key="1">
    <source>
        <dbReference type="Pfam" id="PF21476"/>
    </source>
</evidence>
<dbReference type="InterPro" id="IPR038767">
    <property type="entry name" value="PF0610-like"/>
</dbReference>
<name>A0A0C2HNG5_9BACT</name>
<accession>A0A0C2HNG5</accession>
<dbReference type="PANTHER" id="PTHR40663:SF2">
    <property type="entry name" value="TRANSCRIPTIONAL REGULATOR"/>
    <property type="match status" value="1"/>
</dbReference>
<proteinExistence type="predicted"/>
<dbReference type="RefSeq" id="WP_040099056.1">
    <property type="nucleotide sequence ID" value="NZ_JWJD01000003.1"/>
</dbReference>
<dbReference type="InterPro" id="IPR057022">
    <property type="entry name" value="PF0610-like_Zn_ribbon_C"/>
</dbReference>
<reference evidence="3 4" key="1">
    <citation type="submission" date="2014-12" db="EMBL/GenBank/DDBJ databases">
        <title>Genomes of Geoalkalibacter ferrihydriticus and Geoalkalibacter subterraneus, two haloalkaliphilic metal-reducing members of the Geobacteraceae.</title>
        <authorList>
            <person name="Badalamenti J.P."/>
            <person name="Torres C.I."/>
            <person name="Krajmalnik-Brown R."/>
            <person name="Bond D.R."/>
        </authorList>
    </citation>
    <scope>NUCLEOTIDE SEQUENCE [LARGE SCALE GENOMIC DNA]</scope>
    <source>
        <strain evidence="3 4">DSM 17813</strain>
    </source>
</reference>
<evidence type="ECO:0000313" key="4">
    <source>
        <dbReference type="Proteomes" id="UP000035068"/>
    </source>
</evidence>
<evidence type="ECO:0000313" key="3">
    <source>
        <dbReference type="EMBL" id="KIH76490.1"/>
    </source>
</evidence>
<dbReference type="PANTHER" id="PTHR40663">
    <property type="match status" value="1"/>
</dbReference>
<keyword evidence="4" id="KW-1185">Reference proteome</keyword>
<dbReference type="InterPro" id="IPR036390">
    <property type="entry name" value="WH_DNA-bd_sf"/>
</dbReference>